<protein>
    <submittedName>
        <fullName evidence="1">Uncharacterized protein</fullName>
    </submittedName>
</protein>
<proteinExistence type="predicted"/>
<sequence length="85" mass="10244">MVKELFESYDIVERRGVLRLERNSKQSIDKLPWRMSTPHLFWPMCNRNWATRGFTELVRRGQYHMDTNQYLSMEYPPSDISSDSN</sequence>
<keyword evidence="2" id="KW-1185">Reference proteome</keyword>
<evidence type="ECO:0000313" key="2">
    <source>
        <dbReference type="Proteomes" id="UP000053424"/>
    </source>
</evidence>
<organism evidence="1 2">
    <name type="scientific">Hebeloma cylindrosporum</name>
    <dbReference type="NCBI Taxonomy" id="76867"/>
    <lineage>
        <taxon>Eukaryota</taxon>
        <taxon>Fungi</taxon>
        <taxon>Dikarya</taxon>
        <taxon>Basidiomycota</taxon>
        <taxon>Agaricomycotina</taxon>
        <taxon>Agaricomycetes</taxon>
        <taxon>Agaricomycetidae</taxon>
        <taxon>Agaricales</taxon>
        <taxon>Agaricineae</taxon>
        <taxon>Hymenogastraceae</taxon>
        <taxon>Hebeloma</taxon>
    </lineage>
</organism>
<reference evidence="2" key="2">
    <citation type="submission" date="2015-01" db="EMBL/GenBank/DDBJ databases">
        <title>Evolutionary Origins and Diversification of the Mycorrhizal Mutualists.</title>
        <authorList>
            <consortium name="DOE Joint Genome Institute"/>
            <consortium name="Mycorrhizal Genomics Consortium"/>
            <person name="Kohler A."/>
            <person name="Kuo A."/>
            <person name="Nagy L.G."/>
            <person name="Floudas D."/>
            <person name="Copeland A."/>
            <person name="Barry K.W."/>
            <person name="Cichocki N."/>
            <person name="Veneault-Fourrey C."/>
            <person name="LaButti K."/>
            <person name="Lindquist E.A."/>
            <person name="Lipzen A."/>
            <person name="Lundell T."/>
            <person name="Morin E."/>
            <person name="Murat C."/>
            <person name="Riley R."/>
            <person name="Ohm R."/>
            <person name="Sun H."/>
            <person name="Tunlid A."/>
            <person name="Henrissat B."/>
            <person name="Grigoriev I.V."/>
            <person name="Hibbett D.S."/>
            <person name="Martin F."/>
        </authorList>
    </citation>
    <scope>NUCLEOTIDE SEQUENCE [LARGE SCALE GENOMIC DNA]</scope>
    <source>
        <strain evidence="2">h7</strain>
    </source>
</reference>
<evidence type="ECO:0000313" key="1">
    <source>
        <dbReference type="EMBL" id="KIM44651.1"/>
    </source>
</evidence>
<dbReference type="EMBL" id="KN831773">
    <property type="protein sequence ID" value="KIM44651.1"/>
    <property type="molecule type" value="Genomic_DNA"/>
</dbReference>
<dbReference type="AlphaFoldDB" id="A0A0C3CLM6"/>
<accession>A0A0C3CLM6</accession>
<dbReference type="HOGENOM" id="CLU_2512896_0_0_1"/>
<reference evidence="1 2" key="1">
    <citation type="submission" date="2014-04" db="EMBL/GenBank/DDBJ databases">
        <authorList>
            <consortium name="DOE Joint Genome Institute"/>
            <person name="Kuo A."/>
            <person name="Gay G."/>
            <person name="Dore J."/>
            <person name="Kohler A."/>
            <person name="Nagy L.G."/>
            <person name="Floudas D."/>
            <person name="Copeland A."/>
            <person name="Barry K.W."/>
            <person name="Cichocki N."/>
            <person name="Veneault-Fourrey C."/>
            <person name="LaButti K."/>
            <person name="Lindquist E.A."/>
            <person name="Lipzen A."/>
            <person name="Lundell T."/>
            <person name="Morin E."/>
            <person name="Murat C."/>
            <person name="Sun H."/>
            <person name="Tunlid A."/>
            <person name="Henrissat B."/>
            <person name="Grigoriev I.V."/>
            <person name="Hibbett D.S."/>
            <person name="Martin F."/>
            <person name="Nordberg H.P."/>
            <person name="Cantor M.N."/>
            <person name="Hua S.X."/>
        </authorList>
    </citation>
    <scope>NUCLEOTIDE SEQUENCE [LARGE SCALE GENOMIC DNA]</scope>
    <source>
        <strain evidence="2">h7</strain>
    </source>
</reference>
<gene>
    <name evidence="1" type="ORF">M413DRAFT_442604</name>
</gene>
<dbReference type="Proteomes" id="UP000053424">
    <property type="component" value="Unassembled WGS sequence"/>
</dbReference>
<name>A0A0C3CLM6_HEBCY</name>